<comment type="caution">
    <text evidence="1">The sequence shown here is derived from an EMBL/GenBank/DDBJ whole genome shotgun (WGS) entry which is preliminary data.</text>
</comment>
<reference evidence="1" key="1">
    <citation type="submission" date="2021-03" db="EMBL/GenBank/DDBJ databases">
        <authorList>
            <consortium name="DOE Joint Genome Institute"/>
            <person name="Ahrendt S."/>
            <person name="Looney B.P."/>
            <person name="Miyauchi S."/>
            <person name="Morin E."/>
            <person name="Drula E."/>
            <person name="Courty P.E."/>
            <person name="Chicoki N."/>
            <person name="Fauchery L."/>
            <person name="Kohler A."/>
            <person name="Kuo A."/>
            <person name="Labutti K."/>
            <person name="Pangilinan J."/>
            <person name="Lipzen A."/>
            <person name="Riley R."/>
            <person name="Andreopoulos W."/>
            <person name="He G."/>
            <person name="Johnson J."/>
            <person name="Barry K.W."/>
            <person name="Grigoriev I.V."/>
            <person name="Nagy L."/>
            <person name="Hibbett D."/>
            <person name="Henrissat B."/>
            <person name="Matheny P.B."/>
            <person name="Labbe J."/>
            <person name="Martin F."/>
        </authorList>
    </citation>
    <scope>NUCLEOTIDE SEQUENCE</scope>
    <source>
        <strain evidence="1">HHB10654</strain>
    </source>
</reference>
<dbReference type="EMBL" id="MU277193">
    <property type="protein sequence ID" value="KAI0066314.1"/>
    <property type="molecule type" value="Genomic_DNA"/>
</dbReference>
<keyword evidence="2" id="KW-1185">Reference proteome</keyword>
<reference evidence="1" key="2">
    <citation type="journal article" date="2022" name="New Phytol.">
        <title>Evolutionary transition to the ectomycorrhizal habit in the genomes of a hyperdiverse lineage of mushroom-forming fungi.</title>
        <authorList>
            <person name="Looney B."/>
            <person name="Miyauchi S."/>
            <person name="Morin E."/>
            <person name="Drula E."/>
            <person name="Courty P.E."/>
            <person name="Kohler A."/>
            <person name="Kuo A."/>
            <person name="LaButti K."/>
            <person name="Pangilinan J."/>
            <person name="Lipzen A."/>
            <person name="Riley R."/>
            <person name="Andreopoulos W."/>
            <person name="He G."/>
            <person name="Johnson J."/>
            <person name="Nolan M."/>
            <person name="Tritt A."/>
            <person name="Barry K.W."/>
            <person name="Grigoriev I.V."/>
            <person name="Nagy L.G."/>
            <person name="Hibbett D."/>
            <person name="Henrissat B."/>
            <person name="Matheny P.B."/>
            <person name="Labbe J."/>
            <person name="Martin F.M."/>
        </authorList>
    </citation>
    <scope>NUCLEOTIDE SEQUENCE</scope>
    <source>
        <strain evidence="1">HHB10654</strain>
    </source>
</reference>
<dbReference type="Proteomes" id="UP000814140">
    <property type="component" value="Unassembled WGS sequence"/>
</dbReference>
<feature type="non-terminal residue" evidence="1">
    <location>
        <position position="105"/>
    </location>
</feature>
<sequence length="105" mass="12631">YLNSDHPSFETHVSRLRRVDFVPVLLGPTLPRADRTLEERNAFCRAMLILFKPWRNLRDLKAEEESWSQAYDRVTFGDYVQNIIRNINVEHECRDARERIDTERR</sequence>
<evidence type="ECO:0000313" key="2">
    <source>
        <dbReference type="Proteomes" id="UP000814140"/>
    </source>
</evidence>
<evidence type="ECO:0000313" key="1">
    <source>
        <dbReference type="EMBL" id="KAI0066314.1"/>
    </source>
</evidence>
<name>A0ACB8TD48_9AGAM</name>
<protein>
    <submittedName>
        <fullName evidence="1">Uncharacterized protein</fullName>
    </submittedName>
</protein>
<proteinExistence type="predicted"/>
<gene>
    <name evidence="1" type="ORF">BV25DRAFT_1781055</name>
</gene>
<accession>A0ACB8TD48</accession>
<organism evidence="1 2">
    <name type="scientific">Artomyces pyxidatus</name>
    <dbReference type="NCBI Taxonomy" id="48021"/>
    <lineage>
        <taxon>Eukaryota</taxon>
        <taxon>Fungi</taxon>
        <taxon>Dikarya</taxon>
        <taxon>Basidiomycota</taxon>
        <taxon>Agaricomycotina</taxon>
        <taxon>Agaricomycetes</taxon>
        <taxon>Russulales</taxon>
        <taxon>Auriscalpiaceae</taxon>
        <taxon>Artomyces</taxon>
    </lineage>
</organism>
<feature type="non-terminal residue" evidence="1">
    <location>
        <position position="1"/>
    </location>
</feature>